<dbReference type="Proteomes" id="UP000682733">
    <property type="component" value="Unassembled WGS sequence"/>
</dbReference>
<evidence type="ECO:0000256" key="1">
    <source>
        <dbReference type="SAM" id="Coils"/>
    </source>
</evidence>
<protein>
    <submittedName>
        <fullName evidence="3">Uncharacterized protein</fullName>
    </submittedName>
</protein>
<organism evidence="3 4">
    <name type="scientific">Didymodactylos carnosus</name>
    <dbReference type="NCBI Taxonomy" id="1234261"/>
    <lineage>
        <taxon>Eukaryota</taxon>
        <taxon>Metazoa</taxon>
        <taxon>Spiralia</taxon>
        <taxon>Gnathifera</taxon>
        <taxon>Rotifera</taxon>
        <taxon>Eurotatoria</taxon>
        <taxon>Bdelloidea</taxon>
        <taxon>Philodinida</taxon>
        <taxon>Philodinidae</taxon>
        <taxon>Didymodactylos</taxon>
    </lineage>
</organism>
<dbReference type="Gene3D" id="1.20.5.1700">
    <property type="match status" value="1"/>
</dbReference>
<comment type="caution">
    <text evidence="3">The sequence shown here is derived from an EMBL/GenBank/DDBJ whole genome shotgun (WGS) entry which is preliminary data.</text>
</comment>
<sequence length="236" mass="27424">MLCSWKGSRNDLSAHLTTCPYNAIRPTLTKLMGENKQLKEEIAQMDRIQTENNYQLNNGIEQLRGGYGQLMEQVSALQIENQIANEEVSHLKYMLANIQQPKPTHDNMRKERVGFNKLGSNKDPSDSQRPYFEGHERDDVVKHRNEFIGYFLAHKDYYYTITDGEIPMWIIPIQNPHRILIFHDESTFRSGEVSPKRWFFGENTPFFSKGRGLSHMISDFLVQHPSGPFFELSSIL</sequence>
<evidence type="ECO:0000313" key="3">
    <source>
        <dbReference type="EMBL" id="CAF3951939.1"/>
    </source>
</evidence>
<evidence type="ECO:0000313" key="2">
    <source>
        <dbReference type="EMBL" id="CAF1148224.1"/>
    </source>
</evidence>
<reference evidence="3" key="1">
    <citation type="submission" date="2021-02" db="EMBL/GenBank/DDBJ databases">
        <authorList>
            <person name="Nowell W R."/>
        </authorList>
    </citation>
    <scope>NUCLEOTIDE SEQUENCE</scope>
</reference>
<dbReference type="EMBL" id="CAJOBA010029822">
    <property type="protein sequence ID" value="CAF3951939.1"/>
    <property type="molecule type" value="Genomic_DNA"/>
</dbReference>
<evidence type="ECO:0000313" key="4">
    <source>
        <dbReference type="Proteomes" id="UP000682733"/>
    </source>
</evidence>
<accession>A0A8S2MNA8</accession>
<dbReference type="AlphaFoldDB" id="A0A8S2MNA8"/>
<proteinExistence type="predicted"/>
<keyword evidence="1" id="KW-0175">Coiled coil</keyword>
<gene>
    <name evidence="2" type="ORF">OVA965_LOCUS21469</name>
    <name evidence="3" type="ORF">TMI583_LOCUS22128</name>
</gene>
<dbReference type="Proteomes" id="UP000677228">
    <property type="component" value="Unassembled WGS sequence"/>
</dbReference>
<feature type="coiled-coil region" evidence="1">
    <location>
        <begin position="28"/>
        <end position="87"/>
    </location>
</feature>
<name>A0A8S2MNA8_9BILA</name>
<dbReference type="EMBL" id="CAJNOK010011775">
    <property type="protein sequence ID" value="CAF1148224.1"/>
    <property type="molecule type" value="Genomic_DNA"/>
</dbReference>